<evidence type="ECO:0000256" key="1">
    <source>
        <dbReference type="ARBA" id="ARBA00023125"/>
    </source>
</evidence>
<evidence type="ECO:0000313" key="4">
    <source>
        <dbReference type="Proteomes" id="UP001271640"/>
    </source>
</evidence>
<dbReference type="SUPFAM" id="SSF46689">
    <property type="entry name" value="Homeodomain-like"/>
    <property type="match status" value="1"/>
</dbReference>
<gene>
    <name evidence="3" type="ORF">FE394_03485</name>
</gene>
<name>A0ABU4SIA5_9GAMM</name>
<protein>
    <submittedName>
        <fullName evidence="3">Helix-turn-helix transcriptional regulator</fullName>
    </submittedName>
</protein>
<dbReference type="InterPro" id="IPR009057">
    <property type="entry name" value="Homeodomain-like_sf"/>
</dbReference>
<accession>A0ABU4SIA5</accession>
<sequence length="52" mass="5545">MNESGKKTRRSVGSVRSEEAHKAILEAAKSLLAERGYAGFSIEAVAKRGPAE</sequence>
<keyword evidence="1" id="KW-0238">DNA-binding</keyword>
<evidence type="ECO:0000259" key="2">
    <source>
        <dbReference type="Pfam" id="PF00440"/>
    </source>
</evidence>
<evidence type="ECO:0000313" key="3">
    <source>
        <dbReference type="EMBL" id="MDX7998280.1"/>
    </source>
</evidence>
<reference evidence="4" key="1">
    <citation type="journal article" date="2024" name="Toxins">
        <title>Genome Sequence Analysis of Native Xenorhabdus Strains Isolated from Entomopathogenic Nematodes in Argentina.</title>
        <authorList>
            <person name="Palma L."/>
            <person name="Frizzo L."/>
            <person name="Kaiser S."/>
            <person name="Berry C."/>
            <person name="Caballero P."/>
            <person name="Bode H.B."/>
            <person name="Del Valle E.E."/>
        </authorList>
    </citation>
    <scope>NUCLEOTIDE SEQUENCE [LARGE SCALE GENOMIC DNA]</scope>
    <source>
        <strain evidence="4">Reich</strain>
    </source>
</reference>
<feature type="domain" description="HTH tetR-type" evidence="2">
    <location>
        <begin position="24"/>
        <end position="48"/>
    </location>
</feature>
<comment type="caution">
    <text evidence="3">The sequence shown here is derived from an EMBL/GenBank/DDBJ whole genome shotgun (WGS) entry which is preliminary data.</text>
</comment>
<dbReference type="Gene3D" id="1.10.10.60">
    <property type="entry name" value="Homeodomain-like"/>
    <property type="match status" value="1"/>
</dbReference>
<dbReference type="EMBL" id="VCDP01000009">
    <property type="protein sequence ID" value="MDX7998280.1"/>
    <property type="molecule type" value="Genomic_DNA"/>
</dbReference>
<dbReference type="InterPro" id="IPR001647">
    <property type="entry name" value="HTH_TetR"/>
</dbReference>
<organism evidence="3 4">
    <name type="scientific">Xenorhabdus littoralis</name>
    <dbReference type="NCBI Taxonomy" id="2582835"/>
    <lineage>
        <taxon>Bacteria</taxon>
        <taxon>Pseudomonadati</taxon>
        <taxon>Pseudomonadota</taxon>
        <taxon>Gammaproteobacteria</taxon>
        <taxon>Enterobacterales</taxon>
        <taxon>Morganellaceae</taxon>
        <taxon>Xenorhabdus</taxon>
    </lineage>
</organism>
<keyword evidence="4" id="KW-1185">Reference proteome</keyword>
<proteinExistence type="predicted"/>
<dbReference type="Pfam" id="PF00440">
    <property type="entry name" value="TetR_N"/>
    <property type="match status" value="1"/>
</dbReference>
<dbReference type="RefSeq" id="WP_419836295.1">
    <property type="nucleotide sequence ID" value="NZ_VCDP01000009.1"/>
</dbReference>
<dbReference type="Proteomes" id="UP001271640">
    <property type="component" value="Unassembled WGS sequence"/>
</dbReference>